<dbReference type="Pfam" id="PF01393">
    <property type="entry name" value="Chromo_shadow"/>
    <property type="match status" value="1"/>
</dbReference>
<dbReference type="InterPro" id="IPR000953">
    <property type="entry name" value="Chromo/chromo_shadow_dom"/>
</dbReference>
<gene>
    <name evidence="5" type="ORF">CALCODRAFT_370405</name>
</gene>
<dbReference type="SUPFAM" id="SSF54160">
    <property type="entry name" value="Chromo domain-like"/>
    <property type="match status" value="2"/>
</dbReference>
<feature type="compositionally biased region" description="Acidic residues" evidence="3">
    <location>
        <begin position="101"/>
        <end position="126"/>
    </location>
</feature>
<dbReference type="AlphaFoldDB" id="A0A165EIL3"/>
<dbReference type="FunCoup" id="A0A165EIL3">
    <property type="interactions" value="11"/>
</dbReference>
<keyword evidence="2" id="KW-0539">Nucleus</keyword>
<reference evidence="5 6" key="1">
    <citation type="journal article" date="2016" name="Mol. Biol. Evol.">
        <title>Comparative Genomics of Early-Diverging Mushroom-Forming Fungi Provides Insights into the Origins of Lignocellulose Decay Capabilities.</title>
        <authorList>
            <person name="Nagy L.G."/>
            <person name="Riley R."/>
            <person name="Tritt A."/>
            <person name="Adam C."/>
            <person name="Daum C."/>
            <person name="Floudas D."/>
            <person name="Sun H."/>
            <person name="Yadav J.S."/>
            <person name="Pangilinan J."/>
            <person name="Larsson K.H."/>
            <person name="Matsuura K."/>
            <person name="Barry K."/>
            <person name="Labutti K."/>
            <person name="Kuo R."/>
            <person name="Ohm R.A."/>
            <person name="Bhattacharya S.S."/>
            <person name="Shirouzu T."/>
            <person name="Yoshinaga Y."/>
            <person name="Martin F.M."/>
            <person name="Grigoriev I.V."/>
            <person name="Hibbett D.S."/>
        </authorList>
    </citation>
    <scope>NUCLEOTIDE SEQUENCE [LARGE SCALE GENOMIC DNA]</scope>
    <source>
        <strain evidence="5 6">HHB12733</strain>
    </source>
</reference>
<keyword evidence="6" id="KW-1185">Reference proteome</keyword>
<feature type="compositionally biased region" description="Basic and acidic residues" evidence="3">
    <location>
        <begin position="243"/>
        <end position="252"/>
    </location>
</feature>
<proteinExistence type="predicted"/>
<evidence type="ECO:0000259" key="4">
    <source>
        <dbReference type="PROSITE" id="PS50013"/>
    </source>
</evidence>
<dbReference type="CDD" id="cd18969">
    <property type="entry name" value="chromodomain"/>
    <property type="match status" value="1"/>
</dbReference>
<organism evidence="5 6">
    <name type="scientific">Calocera cornea HHB12733</name>
    <dbReference type="NCBI Taxonomy" id="1353952"/>
    <lineage>
        <taxon>Eukaryota</taxon>
        <taxon>Fungi</taxon>
        <taxon>Dikarya</taxon>
        <taxon>Basidiomycota</taxon>
        <taxon>Agaricomycotina</taxon>
        <taxon>Dacrymycetes</taxon>
        <taxon>Dacrymycetales</taxon>
        <taxon>Dacrymycetaceae</taxon>
        <taxon>Calocera</taxon>
    </lineage>
</organism>
<evidence type="ECO:0000313" key="5">
    <source>
        <dbReference type="EMBL" id="KZT54943.1"/>
    </source>
</evidence>
<dbReference type="InParanoid" id="A0A165EIL3"/>
<dbReference type="PROSITE" id="PS50013">
    <property type="entry name" value="CHROMO_2"/>
    <property type="match status" value="1"/>
</dbReference>
<name>A0A165EIL3_9BASI</name>
<dbReference type="EMBL" id="KV424004">
    <property type="protein sequence ID" value="KZT54943.1"/>
    <property type="molecule type" value="Genomic_DNA"/>
</dbReference>
<dbReference type="InterPro" id="IPR008251">
    <property type="entry name" value="Chromo_shadow_dom"/>
</dbReference>
<sequence>MYSYAQANPPKIAGVARLGSKDGHGSKHYTRLRVPIRRPPSHAPSTTHSFPFPLFAAPSSSDMARSRSEEHDDVVADSEEEARSHPQPQPQPAKKTVRPSEDEEMADADEEEGEGDSEEGESEYEIEAILGHKMGMFTPGEYAYYVSWKGYPAEENSWVSQDDAGNAMELITEYWKTRPKREVPQKSSSAKKRGSSVSKRDSSVSKRDSSVSKREASVKRESSAGRGRKSTTRIASDDSDIEVLDKGEEKTSVTRRRSVVTSPKTTGTAASVNDVVSDDDDKLVKKAKANGKLIRSAKKAKEEKEDEESETHVGTAVDADDDYPALPDMSPYMHQLNWEQLVTSVDTIEQHGDGTLRVFLTLDNGQRSSHDMSVVRQRCPQKLITFFEGHLRWRQPRA</sequence>
<dbReference type="SMART" id="SM00300">
    <property type="entry name" value="ChSh"/>
    <property type="match status" value="1"/>
</dbReference>
<feature type="region of interest" description="Disordered" evidence="3">
    <location>
        <begin position="295"/>
        <end position="321"/>
    </location>
</feature>
<dbReference type="GO" id="GO:0005634">
    <property type="term" value="C:nucleus"/>
    <property type="evidence" value="ECO:0007669"/>
    <property type="project" value="UniProtKB-SubCell"/>
</dbReference>
<feature type="compositionally biased region" description="Basic residues" evidence="3">
    <location>
        <begin position="26"/>
        <end position="40"/>
    </location>
</feature>
<dbReference type="STRING" id="1353952.A0A165EIL3"/>
<feature type="region of interest" description="Disordered" evidence="3">
    <location>
        <begin position="1"/>
        <end position="127"/>
    </location>
</feature>
<dbReference type="InterPro" id="IPR016197">
    <property type="entry name" value="Chromo-like_dom_sf"/>
</dbReference>
<dbReference type="Pfam" id="PF00385">
    <property type="entry name" value="Chromo"/>
    <property type="match status" value="1"/>
</dbReference>
<feature type="compositionally biased region" description="Basic and acidic residues" evidence="3">
    <location>
        <begin position="64"/>
        <end position="74"/>
    </location>
</feature>
<dbReference type="OrthoDB" id="433924at2759"/>
<evidence type="ECO:0000256" key="3">
    <source>
        <dbReference type="SAM" id="MobiDB-lite"/>
    </source>
</evidence>
<dbReference type="SMART" id="SM00298">
    <property type="entry name" value="CHROMO"/>
    <property type="match status" value="1"/>
</dbReference>
<comment type="subcellular location">
    <subcellularLocation>
        <location evidence="1">Nucleus</location>
    </subcellularLocation>
</comment>
<evidence type="ECO:0000256" key="1">
    <source>
        <dbReference type="ARBA" id="ARBA00004123"/>
    </source>
</evidence>
<accession>A0A165EIL3</accession>
<dbReference type="InterPro" id="IPR023780">
    <property type="entry name" value="Chromo_domain"/>
</dbReference>
<feature type="compositionally biased region" description="Basic and acidic residues" evidence="3">
    <location>
        <begin position="198"/>
        <end position="223"/>
    </location>
</feature>
<dbReference type="InterPro" id="IPR051219">
    <property type="entry name" value="Heterochromatin_chromo-domain"/>
</dbReference>
<feature type="domain" description="Chromo" evidence="4">
    <location>
        <begin position="124"/>
        <end position="186"/>
    </location>
</feature>
<dbReference type="Gene3D" id="2.40.50.40">
    <property type="match status" value="2"/>
</dbReference>
<dbReference type="Proteomes" id="UP000076842">
    <property type="component" value="Unassembled WGS sequence"/>
</dbReference>
<evidence type="ECO:0000256" key="2">
    <source>
        <dbReference type="ARBA" id="ARBA00023242"/>
    </source>
</evidence>
<dbReference type="GO" id="GO:0006338">
    <property type="term" value="P:chromatin remodeling"/>
    <property type="evidence" value="ECO:0007669"/>
    <property type="project" value="UniProtKB-ARBA"/>
</dbReference>
<protein>
    <recommendedName>
        <fullName evidence="4">Chromo domain-containing protein</fullName>
    </recommendedName>
</protein>
<feature type="region of interest" description="Disordered" evidence="3">
    <location>
        <begin position="174"/>
        <end position="272"/>
    </location>
</feature>
<evidence type="ECO:0000313" key="6">
    <source>
        <dbReference type="Proteomes" id="UP000076842"/>
    </source>
</evidence>
<dbReference type="PANTHER" id="PTHR22812">
    <property type="entry name" value="CHROMOBOX PROTEIN"/>
    <property type="match status" value="1"/>
</dbReference>